<dbReference type="Gene3D" id="3.20.20.450">
    <property type="entry name" value="EAL domain"/>
    <property type="match status" value="1"/>
</dbReference>
<evidence type="ECO:0000313" key="5">
    <source>
        <dbReference type="EMBL" id="MFC3679525.1"/>
    </source>
</evidence>
<evidence type="ECO:0000256" key="1">
    <source>
        <dbReference type="ARBA" id="ARBA00022553"/>
    </source>
</evidence>
<dbReference type="InterPro" id="IPR000014">
    <property type="entry name" value="PAS"/>
</dbReference>
<comment type="caution">
    <text evidence="5">The sequence shown here is derived from an EMBL/GenBank/DDBJ whole genome shotgun (WGS) entry which is preliminary data.</text>
</comment>
<feature type="domain" description="Response regulatory" evidence="4">
    <location>
        <begin position="4"/>
        <end position="119"/>
    </location>
</feature>
<keyword evidence="6" id="KW-1185">Reference proteome</keyword>
<dbReference type="PANTHER" id="PTHR44591:SF19">
    <property type="entry name" value="TWO-COMPONENT RESPONSE REGULATOR-RELATED"/>
    <property type="match status" value="1"/>
</dbReference>
<reference evidence="6" key="1">
    <citation type="journal article" date="2019" name="Int. J. Syst. Evol. Microbiol.">
        <title>The Global Catalogue of Microorganisms (GCM) 10K type strain sequencing project: providing services to taxonomists for standard genome sequencing and annotation.</title>
        <authorList>
            <consortium name="The Broad Institute Genomics Platform"/>
            <consortium name="The Broad Institute Genome Sequencing Center for Infectious Disease"/>
            <person name="Wu L."/>
            <person name="Ma J."/>
        </authorList>
    </citation>
    <scope>NUCLEOTIDE SEQUENCE [LARGE SCALE GENOMIC DNA]</scope>
    <source>
        <strain evidence="6">KCTC 42424</strain>
    </source>
</reference>
<feature type="region of interest" description="Disordered" evidence="3">
    <location>
        <begin position="378"/>
        <end position="398"/>
    </location>
</feature>
<dbReference type="Proteomes" id="UP001595722">
    <property type="component" value="Unassembled WGS sequence"/>
</dbReference>
<dbReference type="InterPro" id="IPR001789">
    <property type="entry name" value="Sig_transdc_resp-reg_receiver"/>
</dbReference>
<feature type="compositionally biased region" description="Basic and acidic residues" evidence="3">
    <location>
        <begin position="387"/>
        <end position="397"/>
    </location>
</feature>
<dbReference type="CDD" id="cd17569">
    <property type="entry name" value="REC_HupR-like"/>
    <property type="match status" value="1"/>
</dbReference>
<dbReference type="PANTHER" id="PTHR44591">
    <property type="entry name" value="STRESS RESPONSE REGULATOR PROTEIN 1"/>
    <property type="match status" value="1"/>
</dbReference>
<dbReference type="SUPFAM" id="SSF141868">
    <property type="entry name" value="EAL domain-like"/>
    <property type="match status" value="1"/>
</dbReference>
<dbReference type="InterPro" id="IPR001633">
    <property type="entry name" value="EAL_dom"/>
</dbReference>
<dbReference type="Pfam" id="PF00563">
    <property type="entry name" value="EAL"/>
    <property type="match status" value="1"/>
</dbReference>
<evidence type="ECO:0000259" key="4">
    <source>
        <dbReference type="PROSITE" id="PS50110"/>
    </source>
</evidence>
<dbReference type="SUPFAM" id="SSF52172">
    <property type="entry name" value="CheY-like"/>
    <property type="match status" value="1"/>
</dbReference>
<dbReference type="RefSeq" id="WP_376865236.1">
    <property type="nucleotide sequence ID" value="NZ_JBHRYB010000005.1"/>
</dbReference>
<sequence length="607" mass="69015">MQRNLLLVDDEVGILQAIRRMLRSGQYRIFEAANTAEALDIIDQQDIHLLVTDFKMPGEDGLALCRQVRRLSPATYRILLSGQVDYPALQQAWRNGDVHRFVAKPWDNLLLTSDIQEGLKQHQLLRKAHYLRHNIQSEQPLLLTDANWVIRLANPPMCQALGVEESDLVGVNLFAQTLSSMPFELEAEVTTQVEASNSWLGFFSFFRNDQSKAPAWMTITSVSEHYRVGLCRFCGEEISPPTDFRDELKRYAGSHHLQRLEQDASEAGDNPELIVVTFDDQVNNKDLSSICYERLQAATDEQFEIYSPQLNVFLVLVPGHSGPAGQQLQQIKEDFSNSVRFQGERLLLTPDLQIESKPQQQAEWREWLRQKLGLPPAQEQAAIADDSSSHQADKEDNQQATYRVRPLFSQRGEVVALLAPTSLQDEQSWQHWMLALQQAWQADFSGDFPLICDAQEWTDETNQAFLRALYRVREQHPVHVILIASETQILGDSAADLQLRSAWHEAGCQLVMANFGRSFLNSRQILSLPIQGVMLAPEFLSNMRNSKSLPQSRRLLQRIHDHDLMIYAPDINTTEELAAAHQSNVDWLSGDVLSKALTADQLTWFAL</sequence>
<dbReference type="CDD" id="cd00130">
    <property type="entry name" value="PAS"/>
    <property type="match status" value="1"/>
</dbReference>
<dbReference type="PROSITE" id="PS50110">
    <property type="entry name" value="RESPONSE_REGULATORY"/>
    <property type="match status" value="1"/>
</dbReference>
<dbReference type="SUPFAM" id="SSF55785">
    <property type="entry name" value="PYP-like sensor domain (PAS domain)"/>
    <property type="match status" value="1"/>
</dbReference>
<feature type="modified residue" description="4-aspartylphosphate" evidence="2">
    <location>
        <position position="53"/>
    </location>
</feature>
<proteinExistence type="predicted"/>
<organism evidence="5 6">
    <name type="scientific">Bacterioplanoides pacificum</name>
    <dbReference type="NCBI Taxonomy" id="1171596"/>
    <lineage>
        <taxon>Bacteria</taxon>
        <taxon>Pseudomonadati</taxon>
        <taxon>Pseudomonadota</taxon>
        <taxon>Gammaproteobacteria</taxon>
        <taxon>Oceanospirillales</taxon>
        <taxon>Oceanospirillaceae</taxon>
        <taxon>Bacterioplanoides</taxon>
    </lineage>
</organism>
<dbReference type="InterPro" id="IPR011006">
    <property type="entry name" value="CheY-like_superfamily"/>
</dbReference>
<dbReference type="Gene3D" id="3.30.450.20">
    <property type="entry name" value="PAS domain"/>
    <property type="match status" value="1"/>
</dbReference>
<evidence type="ECO:0000313" key="6">
    <source>
        <dbReference type="Proteomes" id="UP001595722"/>
    </source>
</evidence>
<dbReference type="EMBL" id="JBHRYB010000005">
    <property type="protein sequence ID" value="MFC3679525.1"/>
    <property type="molecule type" value="Genomic_DNA"/>
</dbReference>
<gene>
    <name evidence="5" type="ORF">ACFOMG_05290</name>
</gene>
<evidence type="ECO:0000256" key="2">
    <source>
        <dbReference type="PROSITE-ProRule" id="PRU00169"/>
    </source>
</evidence>
<dbReference type="SMART" id="SM00448">
    <property type="entry name" value="REC"/>
    <property type="match status" value="1"/>
</dbReference>
<name>A0ABV7VQD9_9GAMM</name>
<dbReference type="Gene3D" id="3.40.50.2300">
    <property type="match status" value="1"/>
</dbReference>
<dbReference type="Pfam" id="PF00072">
    <property type="entry name" value="Response_reg"/>
    <property type="match status" value="1"/>
</dbReference>
<dbReference type="InterPro" id="IPR035965">
    <property type="entry name" value="PAS-like_dom_sf"/>
</dbReference>
<dbReference type="InterPro" id="IPR035919">
    <property type="entry name" value="EAL_sf"/>
</dbReference>
<keyword evidence="1 2" id="KW-0597">Phosphoprotein</keyword>
<accession>A0ABV7VQD9</accession>
<dbReference type="InterPro" id="IPR050595">
    <property type="entry name" value="Bact_response_regulator"/>
</dbReference>
<protein>
    <submittedName>
        <fullName evidence="5">Response regulator</fullName>
    </submittedName>
</protein>
<evidence type="ECO:0000256" key="3">
    <source>
        <dbReference type="SAM" id="MobiDB-lite"/>
    </source>
</evidence>